<dbReference type="RefSeq" id="WP_153021545.1">
    <property type="nucleotide sequence ID" value="NZ_JHEG04000001.1"/>
</dbReference>
<reference evidence="1" key="2">
    <citation type="submission" date="2019-11" db="EMBL/GenBank/DDBJ databases">
        <title>Improved Assembly of Tolypothrix boutellei genome.</title>
        <authorList>
            <person name="Sarangi A.N."/>
            <person name="Mukherjee M."/>
            <person name="Ghosh S."/>
            <person name="Singh D."/>
            <person name="Das A."/>
            <person name="Kant S."/>
            <person name="Prusty A."/>
            <person name="Tripathy S."/>
        </authorList>
    </citation>
    <scope>NUCLEOTIDE SEQUENCE</scope>
    <source>
        <strain evidence="1">VB521301</strain>
    </source>
</reference>
<accession>A0A8S9T8I5</accession>
<protein>
    <submittedName>
        <fullName evidence="1">Uncharacterized protein</fullName>
    </submittedName>
</protein>
<evidence type="ECO:0000313" key="1">
    <source>
        <dbReference type="EMBL" id="KAF3888388.1"/>
    </source>
</evidence>
<reference evidence="1" key="1">
    <citation type="journal article" date="2015" name="Genome Announc.">
        <title>Draft Genome Sequence of Tolypothrix boutellei Strain VB521301.</title>
        <authorList>
            <person name="Chandrababunaidu M.M."/>
            <person name="Singh D."/>
            <person name="Sen D."/>
            <person name="Bhan S."/>
            <person name="Das S."/>
            <person name="Gupta A."/>
            <person name="Adhikary S.P."/>
            <person name="Tripathy S."/>
        </authorList>
    </citation>
    <scope>NUCLEOTIDE SEQUENCE</scope>
    <source>
        <strain evidence="1">VB521301</strain>
    </source>
</reference>
<proteinExistence type="predicted"/>
<gene>
    <name evidence="1" type="ORF">DA73_0400025030</name>
</gene>
<dbReference type="Proteomes" id="UP000029738">
    <property type="component" value="Unassembled WGS sequence"/>
</dbReference>
<name>A0A8S9T8I5_9CYAN</name>
<sequence>MSRRHGRHLMVDRMVQHIYTIENDLIRRMDIQESEKVINHRLTSIAVKETG</sequence>
<dbReference type="EMBL" id="JHEG04000001">
    <property type="protein sequence ID" value="KAF3888388.1"/>
    <property type="molecule type" value="Genomic_DNA"/>
</dbReference>
<keyword evidence="2" id="KW-1185">Reference proteome</keyword>
<dbReference type="AlphaFoldDB" id="A0A8S9T8I5"/>
<evidence type="ECO:0000313" key="2">
    <source>
        <dbReference type="Proteomes" id="UP000029738"/>
    </source>
</evidence>
<comment type="caution">
    <text evidence="1">The sequence shown here is derived from an EMBL/GenBank/DDBJ whole genome shotgun (WGS) entry which is preliminary data.</text>
</comment>
<organism evidence="1 2">
    <name type="scientific">Tolypothrix bouteillei VB521301</name>
    <dbReference type="NCBI Taxonomy" id="1479485"/>
    <lineage>
        <taxon>Bacteria</taxon>
        <taxon>Bacillati</taxon>
        <taxon>Cyanobacteriota</taxon>
        <taxon>Cyanophyceae</taxon>
        <taxon>Nostocales</taxon>
        <taxon>Tolypothrichaceae</taxon>
        <taxon>Tolypothrix</taxon>
    </lineage>
</organism>